<gene>
    <name evidence="1" type="ORF">LITE_LOCUS16310</name>
</gene>
<protein>
    <submittedName>
        <fullName evidence="1">Uncharacterized protein</fullName>
    </submittedName>
</protein>
<reference evidence="1" key="1">
    <citation type="submission" date="2022-08" db="EMBL/GenBank/DDBJ databases">
        <authorList>
            <person name="Gutierrez-Valencia J."/>
        </authorList>
    </citation>
    <scope>NUCLEOTIDE SEQUENCE</scope>
</reference>
<evidence type="ECO:0000313" key="1">
    <source>
        <dbReference type="EMBL" id="CAI0414479.1"/>
    </source>
</evidence>
<name>A0AAV0K0T7_9ROSI</name>
<dbReference type="Proteomes" id="UP001154282">
    <property type="component" value="Unassembled WGS sequence"/>
</dbReference>
<comment type="caution">
    <text evidence="1">The sequence shown here is derived from an EMBL/GenBank/DDBJ whole genome shotgun (WGS) entry which is preliminary data.</text>
</comment>
<sequence length="45" mass="5224">MGTRPMRSSHVTEKSIITQIINGAITQAQRKWICNPLRCMRLDMH</sequence>
<dbReference type="EMBL" id="CAMGYJ010000005">
    <property type="protein sequence ID" value="CAI0414479.1"/>
    <property type="molecule type" value="Genomic_DNA"/>
</dbReference>
<keyword evidence="2" id="KW-1185">Reference proteome</keyword>
<dbReference type="AlphaFoldDB" id="A0AAV0K0T7"/>
<accession>A0AAV0K0T7</accession>
<proteinExistence type="predicted"/>
<evidence type="ECO:0000313" key="2">
    <source>
        <dbReference type="Proteomes" id="UP001154282"/>
    </source>
</evidence>
<organism evidence="1 2">
    <name type="scientific">Linum tenue</name>
    <dbReference type="NCBI Taxonomy" id="586396"/>
    <lineage>
        <taxon>Eukaryota</taxon>
        <taxon>Viridiplantae</taxon>
        <taxon>Streptophyta</taxon>
        <taxon>Embryophyta</taxon>
        <taxon>Tracheophyta</taxon>
        <taxon>Spermatophyta</taxon>
        <taxon>Magnoliopsida</taxon>
        <taxon>eudicotyledons</taxon>
        <taxon>Gunneridae</taxon>
        <taxon>Pentapetalae</taxon>
        <taxon>rosids</taxon>
        <taxon>fabids</taxon>
        <taxon>Malpighiales</taxon>
        <taxon>Linaceae</taxon>
        <taxon>Linum</taxon>
    </lineage>
</organism>